<dbReference type="RefSeq" id="WP_011938893.1">
    <property type="nucleotide sequence ID" value="NC_009483.1"/>
</dbReference>
<protein>
    <recommendedName>
        <fullName evidence="2">histidine kinase</fullName>
        <ecNumber evidence="2">2.7.13.3</ecNumber>
    </recommendedName>
</protein>
<evidence type="ECO:0000256" key="5">
    <source>
        <dbReference type="ARBA" id="ARBA00022777"/>
    </source>
</evidence>
<keyword evidence="3 6" id="KW-0597">Phosphoprotein</keyword>
<feature type="domain" description="Histidine kinase" evidence="7">
    <location>
        <begin position="148"/>
        <end position="362"/>
    </location>
</feature>
<dbReference type="Proteomes" id="UP000006695">
    <property type="component" value="Chromosome"/>
</dbReference>
<name>A5GFI5_GEOUR</name>
<evidence type="ECO:0000313" key="9">
    <source>
        <dbReference type="EMBL" id="ABQ26190.1"/>
    </source>
</evidence>
<keyword evidence="10" id="KW-1185">Reference proteome</keyword>
<dbReference type="InterPro" id="IPR005467">
    <property type="entry name" value="His_kinase_dom"/>
</dbReference>
<dbReference type="InterPro" id="IPR036890">
    <property type="entry name" value="HATPase_C_sf"/>
</dbReference>
<dbReference type="SUPFAM" id="SSF47384">
    <property type="entry name" value="Homodimeric domain of signal transducing histidine kinase"/>
    <property type="match status" value="1"/>
</dbReference>
<dbReference type="KEGG" id="gur:Gura_2000"/>
<dbReference type="PANTHER" id="PTHR42878">
    <property type="entry name" value="TWO-COMPONENT HISTIDINE KINASE"/>
    <property type="match status" value="1"/>
</dbReference>
<keyword evidence="5 9" id="KW-0418">Kinase</keyword>
<dbReference type="InterPro" id="IPR036097">
    <property type="entry name" value="HisK_dim/P_sf"/>
</dbReference>
<dbReference type="PROSITE" id="PS50109">
    <property type="entry name" value="HIS_KIN"/>
    <property type="match status" value="1"/>
</dbReference>
<dbReference type="GO" id="GO:0030295">
    <property type="term" value="F:protein kinase activator activity"/>
    <property type="evidence" value="ECO:0007669"/>
    <property type="project" value="TreeGrafter"/>
</dbReference>
<evidence type="ECO:0000256" key="2">
    <source>
        <dbReference type="ARBA" id="ARBA00012438"/>
    </source>
</evidence>
<evidence type="ECO:0000313" key="10">
    <source>
        <dbReference type="Proteomes" id="UP000006695"/>
    </source>
</evidence>
<dbReference type="SUPFAM" id="SSF52172">
    <property type="entry name" value="CheY-like"/>
    <property type="match status" value="1"/>
</dbReference>
<dbReference type="GO" id="GO:0007234">
    <property type="term" value="P:osmosensory signaling via phosphorelay pathway"/>
    <property type="evidence" value="ECO:0007669"/>
    <property type="project" value="TreeGrafter"/>
</dbReference>
<dbReference type="AlphaFoldDB" id="A5GFI5"/>
<evidence type="ECO:0000256" key="6">
    <source>
        <dbReference type="PROSITE-ProRule" id="PRU00169"/>
    </source>
</evidence>
<dbReference type="HOGENOM" id="CLU_000445_114_72_7"/>
<dbReference type="FunFam" id="3.30.565.10:FF:000006">
    <property type="entry name" value="Sensor histidine kinase WalK"/>
    <property type="match status" value="1"/>
</dbReference>
<dbReference type="PRINTS" id="PR00344">
    <property type="entry name" value="BCTRLSENSOR"/>
</dbReference>
<dbReference type="OrthoDB" id="9787818at2"/>
<evidence type="ECO:0000259" key="8">
    <source>
        <dbReference type="PROSITE" id="PS50110"/>
    </source>
</evidence>
<evidence type="ECO:0000256" key="3">
    <source>
        <dbReference type="ARBA" id="ARBA00022553"/>
    </source>
</evidence>
<feature type="domain" description="Response regulatory" evidence="8">
    <location>
        <begin position="2"/>
        <end position="119"/>
    </location>
</feature>
<dbReference type="SMART" id="SM00387">
    <property type="entry name" value="HATPase_c"/>
    <property type="match status" value="1"/>
</dbReference>
<dbReference type="Gene3D" id="3.30.565.10">
    <property type="entry name" value="Histidine kinase-like ATPase, C-terminal domain"/>
    <property type="match status" value="1"/>
</dbReference>
<dbReference type="Pfam" id="PF00072">
    <property type="entry name" value="Response_reg"/>
    <property type="match status" value="1"/>
</dbReference>
<evidence type="ECO:0000256" key="1">
    <source>
        <dbReference type="ARBA" id="ARBA00000085"/>
    </source>
</evidence>
<dbReference type="InterPro" id="IPR001789">
    <property type="entry name" value="Sig_transdc_resp-reg_receiver"/>
</dbReference>
<dbReference type="STRING" id="351605.Gura_2000"/>
<dbReference type="SUPFAM" id="SSF55874">
    <property type="entry name" value="ATPase domain of HSP90 chaperone/DNA topoisomerase II/histidine kinase"/>
    <property type="match status" value="1"/>
</dbReference>
<dbReference type="EMBL" id="CP000698">
    <property type="protein sequence ID" value="ABQ26190.1"/>
    <property type="molecule type" value="Genomic_DNA"/>
</dbReference>
<dbReference type="Gene3D" id="3.40.50.2300">
    <property type="match status" value="1"/>
</dbReference>
<comment type="catalytic activity">
    <reaction evidence="1">
        <text>ATP + protein L-histidine = ADP + protein N-phospho-L-histidine.</text>
        <dbReference type="EC" id="2.7.13.3"/>
    </reaction>
</comment>
<dbReference type="InterPro" id="IPR011006">
    <property type="entry name" value="CheY-like_superfamily"/>
</dbReference>
<accession>A5GFI5</accession>
<keyword evidence="4" id="KW-0808">Transferase</keyword>
<gene>
    <name evidence="9" type="ordered locus">Gura_2000</name>
</gene>
<evidence type="ECO:0000256" key="4">
    <source>
        <dbReference type="ARBA" id="ARBA00022679"/>
    </source>
</evidence>
<dbReference type="EC" id="2.7.13.3" evidence="2"/>
<dbReference type="CDD" id="cd17574">
    <property type="entry name" value="REC_OmpR"/>
    <property type="match status" value="1"/>
</dbReference>
<dbReference type="SMART" id="SM00448">
    <property type="entry name" value="REC"/>
    <property type="match status" value="1"/>
</dbReference>
<dbReference type="InterPro" id="IPR003594">
    <property type="entry name" value="HATPase_dom"/>
</dbReference>
<organism evidence="9 10">
    <name type="scientific">Geotalea uraniireducens (strain Rf4)</name>
    <name type="common">Geobacter uraniireducens</name>
    <dbReference type="NCBI Taxonomy" id="351605"/>
    <lineage>
        <taxon>Bacteria</taxon>
        <taxon>Pseudomonadati</taxon>
        <taxon>Thermodesulfobacteriota</taxon>
        <taxon>Desulfuromonadia</taxon>
        <taxon>Geobacterales</taxon>
        <taxon>Geobacteraceae</taxon>
        <taxon>Geotalea</taxon>
    </lineage>
</organism>
<dbReference type="InterPro" id="IPR004358">
    <property type="entry name" value="Sig_transdc_His_kin-like_C"/>
</dbReference>
<dbReference type="InterPro" id="IPR050351">
    <property type="entry name" value="BphY/WalK/GraS-like"/>
</dbReference>
<dbReference type="GO" id="GO:0000155">
    <property type="term" value="F:phosphorelay sensor kinase activity"/>
    <property type="evidence" value="ECO:0007669"/>
    <property type="project" value="InterPro"/>
</dbReference>
<evidence type="ECO:0000259" key="7">
    <source>
        <dbReference type="PROSITE" id="PS50109"/>
    </source>
</evidence>
<dbReference type="PANTHER" id="PTHR42878:SF15">
    <property type="entry name" value="BACTERIOPHYTOCHROME"/>
    <property type="match status" value="1"/>
</dbReference>
<dbReference type="GO" id="GO:0000156">
    <property type="term" value="F:phosphorelay response regulator activity"/>
    <property type="evidence" value="ECO:0007669"/>
    <property type="project" value="TreeGrafter"/>
</dbReference>
<dbReference type="Gene3D" id="1.10.287.130">
    <property type="match status" value="1"/>
</dbReference>
<reference evidence="9 10" key="1">
    <citation type="submission" date="2007-05" db="EMBL/GenBank/DDBJ databases">
        <title>Complete sequence of Geobacter uraniireducens Rf4.</title>
        <authorList>
            <consortium name="US DOE Joint Genome Institute"/>
            <person name="Copeland A."/>
            <person name="Lucas S."/>
            <person name="Lapidus A."/>
            <person name="Barry K."/>
            <person name="Detter J.C."/>
            <person name="Glavina del Rio T."/>
            <person name="Hammon N."/>
            <person name="Israni S."/>
            <person name="Dalin E."/>
            <person name="Tice H."/>
            <person name="Pitluck S."/>
            <person name="Chertkov O."/>
            <person name="Brettin T."/>
            <person name="Bruce D."/>
            <person name="Han C."/>
            <person name="Schmutz J."/>
            <person name="Larimer F."/>
            <person name="Land M."/>
            <person name="Hauser L."/>
            <person name="Kyrpides N."/>
            <person name="Mikhailova N."/>
            <person name="Shelobolina E."/>
            <person name="Aklujkar M."/>
            <person name="Lovley D."/>
            <person name="Richardson P."/>
        </authorList>
    </citation>
    <scope>NUCLEOTIDE SEQUENCE [LARGE SCALE GENOMIC DNA]</scope>
    <source>
        <strain evidence="9 10">Rf4</strain>
    </source>
</reference>
<dbReference type="Pfam" id="PF02518">
    <property type="entry name" value="HATPase_c"/>
    <property type="match status" value="1"/>
</dbReference>
<sequence length="364" mass="41116">MKILIAEDEPAFRLLLEETLARWGYEVVVTKDGNEAWQALRAEDAPRLAILDWLMPGINGPELCRKIRKEAMGHYIYIILLTSQQKDEDLVVGMEAGADDYITKPLKTDELKVRLNAGRRIVELQNELAAHAAELEATNRDLESFSYTVSNDLLKSLMSIGDNARAIQDFSSKNVDEQCINYAKRIYDKTRHLGKLIGIMHDFFRPMRIDLHLEAIDLSEMAGKITEKLRITKPERRVTFRIADGIKVNADRNLLQLALNNLLDNAWKHTDKREDAVIEIGLTEVEGMPACFVRDNGTGFDMAHADRLFKPFRPLPGTEELATEGIGLATVERIIRRHGGKVWAEGEPGKGATFYFTLGGERTI</sequence>
<proteinExistence type="predicted"/>
<dbReference type="PROSITE" id="PS50110">
    <property type="entry name" value="RESPONSE_REGULATORY"/>
    <property type="match status" value="1"/>
</dbReference>
<feature type="modified residue" description="4-aspartylphosphate" evidence="6">
    <location>
        <position position="52"/>
    </location>
</feature>